<evidence type="ECO:0000313" key="2">
    <source>
        <dbReference type="Proteomes" id="UP000790377"/>
    </source>
</evidence>
<dbReference type="EMBL" id="MU268718">
    <property type="protein sequence ID" value="KAH7903868.1"/>
    <property type="molecule type" value="Genomic_DNA"/>
</dbReference>
<protein>
    <submittedName>
        <fullName evidence="1">Uncharacterized protein</fullName>
    </submittedName>
</protein>
<organism evidence="1 2">
    <name type="scientific">Hygrophoropsis aurantiaca</name>
    <dbReference type="NCBI Taxonomy" id="72124"/>
    <lineage>
        <taxon>Eukaryota</taxon>
        <taxon>Fungi</taxon>
        <taxon>Dikarya</taxon>
        <taxon>Basidiomycota</taxon>
        <taxon>Agaricomycotina</taxon>
        <taxon>Agaricomycetes</taxon>
        <taxon>Agaricomycetidae</taxon>
        <taxon>Boletales</taxon>
        <taxon>Coniophorineae</taxon>
        <taxon>Hygrophoropsidaceae</taxon>
        <taxon>Hygrophoropsis</taxon>
    </lineage>
</organism>
<proteinExistence type="predicted"/>
<comment type="caution">
    <text evidence="1">The sequence shown here is derived from an EMBL/GenBank/DDBJ whole genome shotgun (WGS) entry which is preliminary data.</text>
</comment>
<reference evidence="1" key="1">
    <citation type="journal article" date="2021" name="New Phytol.">
        <title>Evolutionary innovations through gain and loss of genes in the ectomycorrhizal Boletales.</title>
        <authorList>
            <person name="Wu G."/>
            <person name="Miyauchi S."/>
            <person name="Morin E."/>
            <person name="Kuo A."/>
            <person name="Drula E."/>
            <person name="Varga T."/>
            <person name="Kohler A."/>
            <person name="Feng B."/>
            <person name="Cao Y."/>
            <person name="Lipzen A."/>
            <person name="Daum C."/>
            <person name="Hundley H."/>
            <person name="Pangilinan J."/>
            <person name="Johnson J."/>
            <person name="Barry K."/>
            <person name="LaButti K."/>
            <person name="Ng V."/>
            <person name="Ahrendt S."/>
            <person name="Min B."/>
            <person name="Choi I.G."/>
            <person name="Park H."/>
            <person name="Plett J.M."/>
            <person name="Magnuson J."/>
            <person name="Spatafora J.W."/>
            <person name="Nagy L.G."/>
            <person name="Henrissat B."/>
            <person name="Grigoriev I.V."/>
            <person name="Yang Z.L."/>
            <person name="Xu J."/>
            <person name="Martin F.M."/>
        </authorList>
    </citation>
    <scope>NUCLEOTIDE SEQUENCE</scope>
    <source>
        <strain evidence="1">ATCC 28755</strain>
    </source>
</reference>
<name>A0ACB7ZU47_9AGAM</name>
<keyword evidence="2" id="KW-1185">Reference proteome</keyword>
<evidence type="ECO:0000313" key="1">
    <source>
        <dbReference type="EMBL" id="KAH7903868.1"/>
    </source>
</evidence>
<dbReference type="Proteomes" id="UP000790377">
    <property type="component" value="Unassembled WGS sequence"/>
</dbReference>
<accession>A0ACB7ZU47</accession>
<feature type="non-terminal residue" evidence="1">
    <location>
        <position position="113"/>
    </location>
</feature>
<sequence>MLIWIKCALSPQAIRDRLMDPESDFQKKMVEYLEGVHIGEFISSLSEEVKAMLDNKMVDDTLPTAVESMPEPPPMCKAEPQCAEKKECTKCISWLQYFKDITNEILMRCNTHR</sequence>
<gene>
    <name evidence="1" type="ORF">BJ138DRAFT_981984</name>
</gene>